<gene>
    <name evidence="1" type="ORF">VNO77_10136</name>
</gene>
<accession>A0AAN9MA12</accession>
<reference evidence="1 2" key="1">
    <citation type="submission" date="2024-01" db="EMBL/GenBank/DDBJ databases">
        <title>The genomes of 5 underutilized Papilionoideae crops provide insights into root nodulation and disease resistanc.</title>
        <authorList>
            <person name="Jiang F."/>
        </authorList>
    </citation>
    <scope>NUCLEOTIDE SEQUENCE [LARGE SCALE GENOMIC DNA]</scope>
    <source>
        <strain evidence="1">LVBAO_FW01</strain>
        <tissue evidence="1">Leaves</tissue>
    </source>
</reference>
<organism evidence="1 2">
    <name type="scientific">Canavalia gladiata</name>
    <name type="common">Sword bean</name>
    <name type="synonym">Dolichos gladiatus</name>
    <dbReference type="NCBI Taxonomy" id="3824"/>
    <lineage>
        <taxon>Eukaryota</taxon>
        <taxon>Viridiplantae</taxon>
        <taxon>Streptophyta</taxon>
        <taxon>Embryophyta</taxon>
        <taxon>Tracheophyta</taxon>
        <taxon>Spermatophyta</taxon>
        <taxon>Magnoliopsida</taxon>
        <taxon>eudicotyledons</taxon>
        <taxon>Gunneridae</taxon>
        <taxon>Pentapetalae</taxon>
        <taxon>rosids</taxon>
        <taxon>fabids</taxon>
        <taxon>Fabales</taxon>
        <taxon>Fabaceae</taxon>
        <taxon>Papilionoideae</taxon>
        <taxon>50 kb inversion clade</taxon>
        <taxon>NPAAA clade</taxon>
        <taxon>indigoferoid/millettioid clade</taxon>
        <taxon>Phaseoleae</taxon>
        <taxon>Canavalia</taxon>
    </lineage>
</organism>
<proteinExistence type="predicted"/>
<dbReference type="EMBL" id="JAYMYQ010000002">
    <property type="protein sequence ID" value="KAK7351015.1"/>
    <property type="molecule type" value="Genomic_DNA"/>
</dbReference>
<evidence type="ECO:0000313" key="1">
    <source>
        <dbReference type="EMBL" id="KAK7351015.1"/>
    </source>
</evidence>
<dbReference type="Proteomes" id="UP001367508">
    <property type="component" value="Unassembled WGS sequence"/>
</dbReference>
<protein>
    <submittedName>
        <fullName evidence="1">Uncharacterized protein</fullName>
    </submittedName>
</protein>
<keyword evidence="2" id="KW-1185">Reference proteome</keyword>
<dbReference type="AlphaFoldDB" id="A0AAN9MA12"/>
<comment type="caution">
    <text evidence="1">The sequence shown here is derived from an EMBL/GenBank/DDBJ whole genome shotgun (WGS) entry which is preliminary data.</text>
</comment>
<name>A0AAN9MA12_CANGL</name>
<sequence length="80" mass="8992">MMQNAESNTPKHALISKLQSKKKSAVLHSGMTLQLTNELDVIKTHITQDRIGMPINWKNKGPGMDDMKCQNYSLIILLAK</sequence>
<evidence type="ECO:0000313" key="2">
    <source>
        <dbReference type="Proteomes" id="UP001367508"/>
    </source>
</evidence>